<dbReference type="GO" id="GO:0016989">
    <property type="term" value="F:sigma factor antagonist activity"/>
    <property type="evidence" value="ECO:0007669"/>
    <property type="project" value="TreeGrafter"/>
</dbReference>
<organism evidence="5">
    <name type="scientific">Rhodanobacter sp. IGA1.0</name>
    <dbReference type="NCBI Taxonomy" id="3158582"/>
    <lineage>
        <taxon>Bacteria</taxon>
        <taxon>Pseudomonadati</taxon>
        <taxon>Pseudomonadota</taxon>
        <taxon>Gammaproteobacteria</taxon>
        <taxon>Lysobacterales</taxon>
        <taxon>Rhodanobacteraceae</taxon>
        <taxon>Rhodanobacter</taxon>
    </lineage>
</organism>
<dbReference type="InterPro" id="IPR032623">
    <property type="entry name" value="FecR_N"/>
</dbReference>
<gene>
    <name evidence="5" type="ORF">ABNK63_04650</name>
</gene>
<evidence type="ECO:0000259" key="4">
    <source>
        <dbReference type="Pfam" id="PF16220"/>
    </source>
</evidence>
<proteinExistence type="predicted"/>
<dbReference type="Gene3D" id="2.60.120.1440">
    <property type="match status" value="1"/>
</dbReference>
<keyword evidence="2" id="KW-1133">Transmembrane helix</keyword>
<dbReference type="Pfam" id="PF16220">
    <property type="entry name" value="DUF4880"/>
    <property type="match status" value="1"/>
</dbReference>
<dbReference type="Gene3D" id="3.55.50.30">
    <property type="match status" value="1"/>
</dbReference>
<evidence type="ECO:0000259" key="3">
    <source>
        <dbReference type="Pfam" id="PF04773"/>
    </source>
</evidence>
<dbReference type="PANTHER" id="PTHR30273">
    <property type="entry name" value="PERIPLASMIC SIGNAL SENSOR AND SIGMA FACTOR ACTIVATOR FECR-RELATED"/>
    <property type="match status" value="1"/>
</dbReference>
<keyword evidence="2" id="KW-0812">Transmembrane</keyword>
<evidence type="ECO:0000313" key="5">
    <source>
        <dbReference type="EMBL" id="XBS90938.1"/>
    </source>
</evidence>
<dbReference type="PANTHER" id="PTHR30273:SF2">
    <property type="entry name" value="PROTEIN FECR"/>
    <property type="match status" value="1"/>
</dbReference>
<dbReference type="EMBL" id="CP157948">
    <property type="protein sequence ID" value="XBS90938.1"/>
    <property type="molecule type" value="Genomic_DNA"/>
</dbReference>
<dbReference type="Pfam" id="PF04773">
    <property type="entry name" value="FecR"/>
    <property type="match status" value="1"/>
</dbReference>
<feature type="transmembrane region" description="Helical" evidence="2">
    <location>
        <begin position="107"/>
        <end position="127"/>
    </location>
</feature>
<evidence type="ECO:0000256" key="2">
    <source>
        <dbReference type="SAM" id="Phobius"/>
    </source>
</evidence>
<dbReference type="InterPro" id="IPR012373">
    <property type="entry name" value="Ferrdict_sens_TM"/>
</dbReference>
<sequence length="350" mass="38108">MASSREIEQVAAAWLARRDAGGWSARDQQQLDAWLDEAVAHQVAFLRLDAAWRQSGRLQALGAGMVPGVVPARGSWAHASHGEDETPARTRDRAEPERGSRAGSHRWLRLFAAAATLALVVSLALGWRHYTAVDQASYRTAIGGLQEVPLADGSTVTLSSDSRMLVTLSHGERHIDLQRGEAFFAVAKDHARPFVVSTGSRRVIAVGTRFAVRRDAADLRVVVTQGLVRLESDNRSDGERQPTTLLPAGSIATASDAGVVVRSGPVQQAEEYLSWRSGFVSFHDTPLATAAAEFNRYNMRKIVIGDASVGTMRVGGNFRWSNTDAFVRLLAQGFPIRAQQQGDNIVLRHR</sequence>
<protein>
    <submittedName>
        <fullName evidence="5">FecR domain-containing protein</fullName>
    </submittedName>
</protein>
<dbReference type="InterPro" id="IPR006860">
    <property type="entry name" value="FecR"/>
</dbReference>
<keyword evidence="2" id="KW-0472">Membrane</keyword>
<reference evidence="5" key="1">
    <citation type="submission" date="2024-06" db="EMBL/GenBank/DDBJ databases">
        <authorList>
            <person name="Sun Y."/>
        </authorList>
    </citation>
    <scope>NUCLEOTIDE SEQUENCE</scope>
    <source>
        <strain evidence="5">IGA1.0</strain>
    </source>
</reference>
<feature type="compositionally biased region" description="Basic and acidic residues" evidence="1">
    <location>
        <begin position="80"/>
        <end position="100"/>
    </location>
</feature>
<accession>A0AAU7QQB3</accession>
<feature type="region of interest" description="Disordered" evidence="1">
    <location>
        <begin position="74"/>
        <end position="100"/>
    </location>
</feature>
<dbReference type="AlphaFoldDB" id="A0AAU7QQB3"/>
<evidence type="ECO:0000256" key="1">
    <source>
        <dbReference type="SAM" id="MobiDB-lite"/>
    </source>
</evidence>
<feature type="domain" description="FecR protein" evidence="3">
    <location>
        <begin position="137"/>
        <end position="229"/>
    </location>
</feature>
<dbReference type="PIRSF" id="PIRSF018266">
    <property type="entry name" value="FecR"/>
    <property type="match status" value="1"/>
</dbReference>
<dbReference type="RefSeq" id="WP_350016832.1">
    <property type="nucleotide sequence ID" value="NZ_CP157948.1"/>
</dbReference>
<feature type="domain" description="FecR N-terminal" evidence="4">
    <location>
        <begin position="11"/>
        <end position="48"/>
    </location>
</feature>
<name>A0AAU7QQB3_9GAMM</name>